<reference evidence="2 3" key="1">
    <citation type="journal article" date="2015" name="Genome Biol. Evol.">
        <title>Phylogenomic analyses indicate that early fungi evolved digesting cell walls of algal ancestors of land plants.</title>
        <authorList>
            <person name="Chang Y."/>
            <person name="Wang S."/>
            <person name="Sekimoto S."/>
            <person name="Aerts A.L."/>
            <person name="Choi C."/>
            <person name="Clum A."/>
            <person name="LaButti K.M."/>
            <person name="Lindquist E.A."/>
            <person name="Yee Ngan C."/>
            <person name="Ohm R.A."/>
            <person name="Salamov A.A."/>
            <person name="Grigoriev I.V."/>
            <person name="Spatafora J.W."/>
            <person name="Berbee M.L."/>
        </authorList>
    </citation>
    <scope>NUCLEOTIDE SEQUENCE [LARGE SCALE GENOMIC DNA]</scope>
    <source>
        <strain evidence="2 3">JEL478</strain>
    </source>
</reference>
<feature type="transmembrane region" description="Helical" evidence="1">
    <location>
        <begin position="261"/>
        <end position="280"/>
    </location>
</feature>
<dbReference type="PANTHER" id="PTHR34295">
    <property type="entry name" value="BIOTIN TRANSPORTER BIOY"/>
    <property type="match status" value="1"/>
</dbReference>
<dbReference type="GO" id="GO:0015225">
    <property type="term" value="F:biotin transmembrane transporter activity"/>
    <property type="evidence" value="ECO:0007669"/>
    <property type="project" value="InterPro"/>
</dbReference>
<evidence type="ECO:0000313" key="2">
    <source>
        <dbReference type="EMBL" id="KXS20616.1"/>
    </source>
</evidence>
<dbReference type="AlphaFoldDB" id="A0A139AV44"/>
<dbReference type="OrthoDB" id="2106225at2759"/>
<feature type="transmembrane region" description="Helical" evidence="1">
    <location>
        <begin position="186"/>
        <end position="210"/>
    </location>
</feature>
<dbReference type="EMBL" id="KQ965735">
    <property type="protein sequence ID" value="KXS20616.1"/>
    <property type="molecule type" value="Genomic_DNA"/>
</dbReference>
<protein>
    <submittedName>
        <fullName evidence="2">BioY-domain-containing protein</fullName>
    </submittedName>
</protein>
<keyword evidence="1" id="KW-1133">Transmembrane helix</keyword>
<dbReference type="Proteomes" id="UP000070544">
    <property type="component" value="Unassembled WGS sequence"/>
</dbReference>
<dbReference type="Gene3D" id="1.10.1760.20">
    <property type="match status" value="1"/>
</dbReference>
<dbReference type="InterPro" id="IPR003784">
    <property type="entry name" value="BioY"/>
</dbReference>
<keyword evidence="3" id="KW-1185">Reference proteome</keyword>
<dbReference type="STRING" id="1344416.A0A139AV44"/>
<dbReference type="OMA" id="RNRYSCF"/>
<accession>A0A139AV44</accession>
<name>A0A139AV44_GONPJ</name>
<keyword evidence="1" id="KW-0472">Membrane</keyword>
<gene>
    <name evidence="2" type="ORF">M427DRAFT_66568</name>
</gene>
<feature type="transmembrane region" description="Helical" evidence="1">
    <location>
        <begin position="217"/>
        <end position="241"/>
    </location>
</feature>
<dbReference type="Pfam" id="PF02632">
    <property type="entry name" value="BioY"/>
    <property type="match status" value="1"/>
</dbReference>
<sequence>MELLGTRRIRVLPQFSSKTISFPVSGPKITVETLRRRIFHNYQELVESPENASLLGCDGQPLPDDAELDQYLTDETSVVRLELKRQPTYFSYVSRVLDHIPFAKYTVPVLLWAVSVLFIAASAQMSFYLPWDTDKTVPVTMQTFAILFIGTLAGPVWGFVVPFTYLLAGIAGAPFFAGQRSGWASFSGATCGYLISYPIAGCLCGALTVFRGFDKRFITTAATMVLGNIVIYLIGATWLGVKLGSASRAMTAGVLPFLPGDAVKIVIATALVPVGWKFLYFRERQNVEVDVEADK</sequence>
<dbReference type="PANTHER" id="PTHR34295:SF1">
    <property type="entry name" value="BIOTIN TRANSPORTER BIOY"/>
    <property type="match status" value="1"/>
</dbReference>
<feature type="transmembrane region" description="Helical" evidence="1">
    <location>
        <begin position="109"/>
        <end position="131"/>
    </location>
</feature>
<keyword evidence="1" id="KW-0812">Transmembrane</keyword>
<evidence type="ECO:0000256" key="1">
    <source>
        <dbReference type="SAM" id="Phobius"/>
    </source>
</evidence>
<dbReference type="GO" id="GO:0005886">
    <property type="term" value="C:plasma membrane"/>
    <property type="evidence" value="ECO:0007669"/>
    <property type="project" value="InterPro"/>
</dbReference>
<organism evidence="2 3">
    <name type="scientific">Gonapodya prolifera (strain JEL478)</name>
    <name type="common">Monoblepharis prolifera</name>
    <dbReference type="NCBI Taxonomy" id="1344416"/>
    <lineage>
        <taxon>Eukaryota</taxon>
        <taxon>Fungi</taxon>
        <taxon>Fungi incertae sedis</taxon>
        <taxon>Chytridiomycota</taxon>
        <taxon>Chytridiomycota incertae sedis</taxon>
        <taxon>Monoblepharidomycetes</taxon>
        <taxon>Monoblepharidales</taxon>
        <taxon>Gonapodyaceae</taxon>
        <taxon>Gonapodya</taxon>
    </lineage>
</organism>
<feature type="transmembrane region" description="Helical" evidence="1">
    <location>
        <begin position="143"/>
        <end position="166"/>
    </location>
</feature>
<evidence type="ECO:0000313" key="3">
    <source>
        <dbReference type="Proteomes" id="UP000070544"/>
    </source>
</evidence>
<proteinExistence type="predicted"/>